<organism evidence="1 2">
    <name type="scientific">Pyrenophora teres f. teres</name>
    <dbReference type="NCBI Taxonomy" id="97479"/>
    <lineage>
        <taxon>Eukaryota</taxon>
        <taxon>Fungi</taxon>
        <taxon>Dikarya</taxon>
        <taxon>Ascomycota</taxon>
        <taxon>Pezizomycotina</taxon>
        <taxon>Dothideomycetes</taxon>
        <taxon>Pleosporomycetidae</taxon>
        <taxon>Pleosporales</taxon>
        <taxon>Pleosporineae</taxon>
        <taxon>Pleosporaceae</taxon>
        <taxon>Pyrenophora</taxon>
    </lineage>
</organism>
<protein>
    <submittedName>
        <fullName evidence="1">Uncharacterized protein</fullName>
    </submittedName>
</protein>
<reference evidence="1" key="1">
    <citation type="submission" date="2021-02" db="EMBL/GenBank/DDBJ databases">
        <authorList>
            <person name="Syme A R."/>
            <person name="Syme A R."/>
            <person name="Moolhuijzen P."/>
        </authorList>
    </citation>
    <scope>NUCLEOTIDE SEQUENCE</scope>
    <source>
        <strain evidence="1">W1-1</strain>
    </source>
</reference>
<name>A0A6S6WKK1_9PLEO</name>
<accession>A0A6S6WKK1</accession>
<evidence type="ECO:0000313" key="1">
    <source>
        <dbReference type="EMBL" id="CAE7203015.1"/>
    </source>
</evidence>
<dbReference type="Proteomes" id="UP000472372">
    <property type="component" value="Chromosome 8"/>
</dbReference>
<dbReference type="EMBL" id="HG992984">
    <property type="protein sequence ID" value="CAE7203015.1"/>
    <property type="molecule type" value="Genomic_DNA"/>
</dbReference>
<dbReference type="AlphaFoldDB" id="A0A6S6WKK1"/>
<evidence type="ECO:0000313" key="2">
    <source>
        <dbReference type="Proteomes" id="UP000472372"/>
    </source>
</evidence>
<gene>
    <name evidence="1" type="ORF">PTTW11_09159</name>
</gene>
<proteinExistence type="predicted"/>
<sequence>MAVLSRIVTMLFLVTPFVPAAATPVTPSIPEGSSGCFDPCISSFGYRAGAPCQKVCSVPGKVQLVFDGTCSAFPNGLCV</sequence>